<gene>
    <name evidence="2" type="ORF">PPL_02664</name>
</gene>
<evidence type="ECO:0000313" key="3">
    <source>
        <dbReference type="Proteomes" id="UP000001396"/>
    </source>
</evidence>
<feature type="compositionally biased region" description="Basic residues" evidence="1">
    <location>
        <begin position="42"/>
        <end position="56"/>
    </location>
</feature>
<dbReference type="GeneID" id="31358187"/>
<protein>
    <submittedName>
        <fullName evidence="2">Uncharacterized protein</fullName>
    </submittedName>
</protein>
<accession>D3B2Q0</accession>
<keyword evidence="3" id="KW-1185">Reference proteome</keyword>
<sequence length="136" mass="15205">MSNLFSALIRRTVLPFQQQCSGAFLTTMRAEPKKGAPAGKGAVKKKAGGAPKKKKNDRGNTPLQLEKVAPQLFTTKLPQNDSDYPDWLYEIEEQLPRDQPVKILTPADGGRYFKQQNRKKIKLHNEIMLATKGKGL</sequence>
<feature type="region of interest" description="Disordered" evidence="1">
    <location>
        <begin position="29"/>
        <end position="64"/>
    </location>
</feature>
<dbReference type="RefSeq" id="XP_020435715.1">
    <property type="nucleotide sequence ID" value="XM_020573643.1"/>
</dbReference>
<name>D3B2Q0_HETP5</name>
<evidence type="ECO:0000256" key="1">
    <source>
        <dbReference type="SAM" id="MobiDB-lite"/>
    </source>
</evidence>
<reference evidence="2 3" key="1">
    <citation type="journal article" date="2011" name="Genome Res.">
        <title>Phylogeny-wide analysis of social amoeba genomes highlights ancient origins for complex intercellular communication.</title>
        <authorList>
            <person name="Heidel A.J."/>
            <person name="Lawal H.M."/>
            <person name="Felder M."/>
            <person name="Schilde C."/>
            <person name="Helps N.R."/>
            <person name="Tunggal B."/>
            <person name="Rivero F."/>
            <person name="John U."/>
            <person name="Schleicher M."/>
            <person name="Eichinger L."/>
            <person name="Platzer M."/>
            <person name="Noegel A.A."/>
            <person name="Schaap P."/>
            <person name="Gloeckner G."/>
        </authorList>
    </citation>
    <scope>NUCLEOTIDE SEQUENCE [LARGE SCALE GENOMIC DNA]</scope>
    <source>
        <strain evidence="3">ATCC 26659 / Pp 5 / PN500</strain>
    </source>
</reference>
<organism evidence="2 3">
    <name type="scientific">Heterostelium pallidum (strain ATCC 26659 / Pp 5 / PN500)</name>
    <name type="common">Cellular slime mold</name>
    <name type="synonym">Polysphondylium pallidum</name>
    <dbReference type="NCBI Taxonomy" id="670386"/>
    <lineage>
        <taxon>Eukaryota</taxon>
        <taxon>Amoebozoa</taxon>
        <taxon>Evosea</taxon>
        <taxon>Eumycetozoa</taxon>
        <taxon>Dictyostelia</taxon>
        <taxon>Acytosteliales</taxon>
        <taxon>Acytosteliaceae</taxon>
        <taxon>Heterostelium</taxon>
    </lineage>
</organism>
<dbReference type="Proteomes" id="UP000001396">
    <property type="component" value="Unassembled WGS sequence"/>
</dbReference>
<proteinExistence type="predicted"/>
<dbReference type="InParanoid" id="D3B2Q0"/>
<dbReference type="AlphaFoldDB" id="D3B2Q0"/>
<dbReference type="EMBL" id="ADBJ01000010">
    <property type="protein sequence ID" value="EFA83598.1"/>
    <property type="molecule type" value="Genomic_DNA"/>
</dbReference>
<evidence type="ECO:0000313" key="2">
    <source>
        <dbReference type="EMBL" id="EFA83598.1"/>
    </source>
</evidence>
<dbReference type="OMA" id="PAWLFEI"/>
<comment type="caution">
    <text evidence="2">The sequence shown here is derived from an EMBL/GenBank/DDBJ whole genome shotgun (WGS) entry which is preliminary data.</text>
</comment>